<protein>
    <submittedName>
        <fullName evidence="1">Uncharacterized protein</fullName>
    </submittedName>
</protein>
<dbReference type="Proteomes" id="UP000005237">
    <property type="component" value="Unassembled WGS sequence"/>
</dbReference>
<reference evidence="1" key="2">
    <citation type="submission" date="2022-06" db="UniProtKB">
        <authorList>
            <consortium name="EnsemblMetazoa"/>
        </authorList>
    </citation>
    <scope>IDENTIFICATION</scope>
    <source>
        <strain evidence="1">DF5081</strain>
    </source>
</reference>
<proteinExistence type="predicted"/>
<sequence>MQIRSTETAIRLPMAIFSDLFYAFCHSLIRCMVAQSVTDCPTPPIRHPPDTVKRRANDFKFVAFYPICSDGGDAVGYGDDCDWRNGKRIINHGGYSRNSENGAKAKKNCAKTQKIL</sequence>
<name>A0A8R1I954_CAEJA</name>
<keyword evidence="2" id="KW-1185">Reference proteome</keyword>
<organism evidence="1 2">
    <name type="scientific">Caenorhabditis japonica</name>
    <dbReference type="NCBI Taxonomy" id="281687"/>
    <lineage>
        <taxon>Eukaryota</taxon>
        <taxon>Metazoa</taxon>
        <taxon>Ecdysozoa</taxon>
        <taxon>Nematoda</taxon>
        <taxon>Chromadorea</taxon>
        <taxon>Rhabditida</taxon>
        <taxon>Rhabditina</taxon>
        <taxon>Rhabditomorpha</taxon>
        <taxon>Rhabditoidea</taxon>
        <taxon>Rhabditidae</taxon>
        <taxon>Peloderinae</taxon>
        <taxon>Caenorhabditis</taxon>
    </lineage>
</organism>
<evidence type="ECO:0000313" key="2">
    <source>
        <dbReference type="Proteomes" id="UP000005237"/>
    </source>
</evidence>
<dbReference type="AlphaFoldDB" id="A0A8R1I954"/>
<dbReference type="EnsemblMetazoa" id="CJA31097b.1">
    <property type="protein sequence ID" value="CJA31097b.1"/>
    <property type="gene ID" value="WBGene00206944"/>
</dbReference>
<accession>A0A8R1I954</accession>
<evidence type="ECO:0000313" key="1">
    <source>
        <dbReference type="EnsemblMetazoa" id="CJA31097b.1"/>
    </source>
</evidence>
<reference evidence="2" key="1">
    <citation type="submission" date="2010-08" db="EMBL/GenBank/DDBJ databases">
        <authorList>
            <consortium name="Caenorhabditis japonica Sequencing Consortium"/>
            <person name="Wilson R.K."/>
        </authorList>
    </citation>
    <scope>NUCLEOTIDE SEQUENCE [LARGE SCALE GENOMIC DNA]</scope>
    <source>
        <strain evidence="2">DF5081</strain>
    </source>
</reference>